<feature type="region of interest" description="Disordered" evidence="1">
    <location>
        <begin position="1"/>
        <end position="23"/>
    </location>
</feature>
<organism evidence="2 3">
    <name type="scientific">Dyella jiangningensis</name>
    <dbReference type="NCBI Taxonomy" id="1379159"/>
    <lineage>
        <taxon>Bacteria</taxon>
        <taxon>Pseudomonadati</taxon>
        <taxon>Pseudomonadota</taxon>
        <taxon>Gammaproteobacteria</taxon>
        <taxon>Lysobacterales</taxon>
        <taxon>Rhodanobacteraceae</taxon>
        <taxon>Dyella</taxon>
    </lineage>
</organism>
<evidence type="ECO:0000313" key="2">
    <source>
        <dbReference type="EMBL" id="RAO78234.1"/>
    </source>
</evidence>
<dbReference type="AlphaFoldDB" id="A0A328PFA5"/>
<evidence type="ECO:0000256" key="1">
    <source>
        <dbReference type="SAM" id="MobiDB-lite"/>
    </source>
</evidence>
<proteinExistence type="predicted"/>
<feature type="region of interest" description="Disordered" evidence="1">
    <location>
        <begin position="79"/>
        <end position="99"/>
    </location>
</feature>
<dbReference type="Gene3D" id="2.60.120.600">
    <property type="entry name" value="Domain of unknown function DUF1214, C-terminal domain"/>
    <property type="match status" value="1"/>
</dbReference>
<accession>A0A328PFA5</accession>
<dbReference type="Proteomes" id="UP000248926">
    <property type="component" value="Unassembled WGS sequence"/>
</dbReference>
<dbReference type="InterPro" id="IPR037049">
    <property type="entry name" value="DUF1214_C_sf"/>
</dbReference>
<keyword evidence="3" id="KW-1185">Reference proteome</keyword>
<dbReference type="SUPFAM" id="SSF160935">
    <property type="entry name" value="VPA0735-like"/>
    <property type="match status" value="1"/>
</dbReference>
<protein>
    <submittedName>
        <fullName evidence="2">Uncharacterized protein</fullName>
    </submittedName>
</protein>
<sequence>MFGLPAREVFSGGTGDIPPPRAFDKNQLPSVDAFWSLGRYDLEGVQVAAPFDRHAVGDRVRLGHNSDGFLDSRVGLRSAGRTEESAQAGVTPLIRAAHA</sequence>
<gene>
    <name evidence="2" type="ORF">CA260_10560</name>
</gene>
<evidence type="ECO:0000313" key="3">
    <source>
        <dbReference type="Proteomes" id="UP000248926"/>
    </source>
</evidence>
<comment type="caution">
    <text evidence="2">The sequence shown here is derived from an EMBL/GenBank/DDBJ whole genome shotgun (WGS) entry which is preliminary data.</text>
</comment>
<dbReference type="EMBL" id="NFZS01000001">
    <property type="protein sequence ID" value="RAO78234.1"/>
    <property type="molecule type" value="Genomic_DNA"/>
</dbReference>
<dbReference type="OrthoDB" id="272779at2"/>
<name>A0A328PFA5_9GAMM</name>
<reference evidence="2 3" key="1">
    <citation type="journal article" date="2018" name="Genet. Mol. Biol.">
        <title>The genome sequence of Dyella jiangningensis FCAV SCS01 from a lignocellulose-decomposing microbial consortium metagenome reveals potential for biotechnological applications.</title>
        <authorList>
            <person name="Desiderato J.G."/>
            <person name="Alvarenga D.O."/>
            <person name="Constancio M.T.L."/>
            <person name="Alves L.M.C."/>
            <person name="Varani A.M."/>
        </authorList>
    </citation>
    <scope>NUCLEOTIDE SEQUENCE [LARGE SCALE GENOMIC DNA]</scope>
    <source>
        <strain evidence="2 3">FCAV SCS01</strain>
    </source>
</reference>